<dbReference type="InterPro" id="IPR042080">
    <property type="entry name" value="RNA_2'-PTrans_N"/>
</dbReference>
<feature type="region of interest" description="Disordered" evidence="4">
    <location>
        <begin position="1"/>
        <end position="56"/>
    </location>
</feature>
<proteinExistence type="inferred from homology"/>
<evidence type="ECO:0000313" key="6">
    <source>
        <dbReference type="Proteomes" id="UP000291144"/>
    </source>
</evidence>
<dbReference type="InterPro" id="IPR042081">
    <property type="entry name" value="RNA_2'-PTrans_C"/>
</dbReference>
<evidence type="ECO:0000256" key="3">
    <source>
        <dbReference type="ARBA" id="ARBA00023027"/>
    </source>
</evidence>
<dbReference type="GO" id="GO:0006388">
    <property type="term" value="P:tRNA splicing, via endonucleolytic cleavage and ligation"/>
    <property type="evidence" value="ECO:0007669"/>
    <property type="project" value="TreeGrafter"/>
</dbReference>
<dbReference type="AlphaFoldDB" id="A0A4R0KAY3"/>
<keyword evidence="6" id="KW-1185">Reference proteome</keyword>
<comment type="caution">
    <text evidence="5">The sequence shown here is derived from an EMBL/GenBank/DDBJ whole genome shotgun (WGS) entry which is preliminary data.</text>
</comment>
<name>A0A4R0KAY3_9ACTN</name>
<dbReference type="OrthoDB" id="4537997at2"/>
<evidence type="ECO:0000256" key="2">
    <source>
        <dbReference type="ARBA" id="ARBA00022679"/>
    </source>
</evidence>
<keyword evidence="2 5" id="KW-0808">Transferase</keyword>
<gene>
    <name evidence="5" type="ORF">E0H73_33160</name>
</gene>
<accession>A0A4R0KAY3</accession>
<keyword evidence="3" id="KW-0520">NAD</keyword>
<dbReference type="Pfam" id="PF01885">
    <property type="entry name" value="PTS_2-RNA"/>
    <property type="match status" value="1"/>
</dbReference>
<comment type="similarity">
    <text evidence="1">Belongs to the KptA/TPT1 family.</text>
</comment>
<dbReference type="InterPro" id="IPR002745">
    <property type="entry name" value="Ptrans_KptA/Tpt1"/>
</dbReference>
<dbReference type="EMBL" id="SJKB01000012">
    <property type="protein sequence ID" value="TCC56527.1"/>
    <property type="molecule type" value="Genomic_DNA"/>
</dbReference>
<dbReference type="PANTHER" id="PTHR12684:SF2">
    <property type="entry name" value="TRNA 2'-PHOSPHOTRANSFERASE 1"/>
    <property type="match status" value="1"/>
</dbReference>
<dbReference type="GO" id="GO:0000215">
    <property type="term" value="F:tRNA 2'-phosphotransferase activity"/>
    <property type="evidence" value="ECO:0007669"/>
    <property type="project" value="TreeGrafter"/>
</dbReference>
<protein>
    <submittedName>
        <fullName evidence="5">RNA 2'-phosphotransferase</fullName>
    </submittedName>
</protein>
<dbReference type="Gene3D" id="3.20.170.30">
    <property type="match status" value="1"/>
</dbReference>
<evidence type="ECO:0000313" key="5">
    <source>
        <dbReference type="EMBL" id="TCC56527.1"/>
    </source>
</evidence>
<evidence type="ECO:0000256" key="4">
    <source>
        <dbReference type="SAM" id="MobiDB-lite"/>
    </source>
</evidence>
<dbReference type="Gene3D" id="1.10.10.970">
    <property type="entry name" value="RNA 2'-phosphotransferase, Tpt1/KptA family, N-terminal domain"/>
    <property type="match status" value="1"/>
</dbReference>
<dbReference type="PANTHER" id="PTHR12684">
    <property type="entry name" value="PUTATIVE PHOSPHOTRANSFERASE"/>
    <property type="match status" value="1"/>
</dbReference>
<sequence length="234" mass="25760">MGTAGPLRASRDRTGRRQRFGPYDGCRPEDPGQGSAAGPVLHRHASRPEREGARAQADVVVSRDSRRISRLLRHTAGERGLTMSADGWSAIADVLAVLELTRSKLDAAVRDNDKQRLQVDGERIRACQGHSRAGMPVTREALENSWERVYPDDLLWHGTNRQALPAIQREGLKPGRRTHVHLAPSSDSQVGRRTSVEVLLGVDPRNLAVYRAPNGVLLPREVPPDAIVRVDAVH</sequence>
<evidence type="ECO:0000256" key="1">
    <source>
        <dbReference type="ARBA" id="ARBA00009836"/>
    </source>
</evidence>
<dbReference type="Proteomes" id="UP000291144">
    <property type="component" value="Unassembled WGS sequence"/>
</dbReference>
<reference evidence="5 6" key="1">
    <citation type="submission" date="2019-02" db="EMBL/GenBank/DDBJ databases">
        <title>Kribbella capetownensis sp. nov. and Kribbella speibonae sp. nov., isolated from soil.</title>
        <authorList>
            <person name="Curtis S.M."/>
            <person name="Norton I."/>
            <person name="Everest G.J."/>
            <person name="Meyers P.R."/>
        </authorList>
    </citation>
    <scope>NUCLEOTIDE SEQUENCE [LARGE SCALE GENOMIC DNA]</scope>
    <source>
        <strain evidence="5 6">NRRL B-24813</strain>
    </source>
</reference>
<organism evidence="5 6">
    <name type="scientific">Kribbella pittospori</name>
    <dbReference type="NCBI Taxonomy" id="722689"/>
    <lineage>
        <taxon>Bacteria</taxon>
        <taxon>Bacillati</taxon>
        <taxon>Actinomycetota</taxon>
        <taxon>Actinomycetes</taxon>
        <taxon>Propionibacteriales</taxon>
        <taxon>Kribbellaceae</taxon>
        <taxon>Kribbella</taxon>
    </lineage>
</organism>
<dbReference type="SUPFAM" id="SSF56399">
    <property type="entry name" value="ADP-ribosylation"/>
    <property type="match status" value="1"/>
</dbReference>